<proteinExistence type="predicted"/>
<evidence type="ECO:0000313" key="1">
    <source>
        <dbReference type="EMBL" id="TQD69212.1"/>
    </source>
</evidence>
<organism evidence="1 2">
    <name type="scientific">Malus baccata</name>
    <name type="common">Siberian crab apple</name>
    <name type="synonym">Pyrus baccata</name>
    <dbReference type="NCBI Taxonomy" id="106549"/>
    <lineage>
        <taxon>Eukaryota</taxon>
        <taxon>Viridiplantae</taxon>
        <taxon>Streptophyta</taxon>
        <taxon>Embryophyta</taxon>
        <taxon>Tracheophyta</taxon>
        <taxon>Spermatophyta</taxon>
        <taxon>Magnoliopsida</taxon>
        <taxon>eudicotyledons</taxon>
        <taxon>Gunneridae</taxon>
        <taxon>Pentapetalae</taxon>
        <taxon>rosids</taxon>
        <taxon>fabids</taxon>
        <taxon>Rosales</taxon>
        <taxon>Rosaceae</taxon>
        <taxon>Amygdaloideae</taxon>
        <taxon>Maleae</taxon>
        <taxon>Malus</taxon>
    </lineage>
</organism>
<comment type="caution">
    <text evidence="1">The sequence shown here is derived from an EMBL/GenBank/DDBJ whole genome shotgun (WGS) entry which is preliminary data.</text>
</comment>
<dbReference type="STRING" id="106549.A0A540K5Q8"/>
<protein>
    <submittedName>
        <fullName evidence="1">Uncharacterized protein</fullName>
    </submittedName>
</protein>
<dbReference type="EMBL" id="VIEB01004434">
    <property type="protein sequence ID" value="TQD69212.1"/>
    <property type="molecule type" value="Genomic_DNA"/>
</dbReference>
<dbReference type="Proteomes" id="UP000315295">
    <property type="component" value="Unassembled WGS sequence"/>
</dbReference>
<name>A0A540K5Q8_MALBA</name>
<dbReference type="InterPro" id="IPR044809">
    <property type="entry name" value="AUF1-like"/>
</dbReference>
<gene>
    <name evidence="1" type="ORF">C1H46_045256</name>
</gene>
<reference evidence="1 2" key="1">
    <citation type="journal article" date="2019" name="G3 (Bethesda)">
        <title>Sequencing of a Wild Apple (Malus baccata) Genome Unravels the Differences Between Cultivated and Wild Apple Species Regarding Disease Resistance and Cold Tolerance.</title>
        <authorList>
            <person name="Chen X."/>
        </authorList>
    </citation>
    <scope>NUCLEOTIDE SEQUENCE [LARGE SCALE GENOMIC DNA]</scope>
    <source>
        <strain evidence="2">cv. Shandingzi</strain>
        <tissue evidence="1">Leaves</tissue>
    </source>
</reference>
<dbReference type="PANTHER" id="PTHR31215">
    <property type="entry name" value="OS05G0510400 PROTEIN-RELATED"/>
    <property type="match status" value="1"/>
</dbReference>
<keyword evidence="2" id="KW-1185">Reference proteome</keyword>
<evidence type="ECO:0000313" key="2">
    <source>
        <dbReference type="Proteomes" id="UP000315295"/>
    </source>
</evidence>
<dbReference type="AlphaFoldDB" id="A0A540K5Q8"/>
<sequence length="73" mass="8164">MRLRYAPQLELPDGVGLKGATLVAIRPSERSPTAKKEVSSDLSWISTAFEEPYGTAAKMLVKRRTYCLKMNSF</sequence>
<accession>A0A540K5Q8</accession>